<evidence type="ECO:0000256" key="3">
    <source>
        <dbReference type="ARBA" id="ARBA00022676"/>
    </source>
</evidence>
<dbReference type="InterPro" id="IPR029044">
    <property type="entry name" value="Nucleotide-diphossugar_trans"/>
</dbReference>
<dbReference type="InterPro" id="IPR001173">
    <property type="entry name" value="Glyco_trans_2-like"/>
</dbReference>
<keyword evidence="5" id="KW-0472">Membrane</keyword>
<keyword evidence="4" id="KW-0808">Transferase</keyword>
<name>A0A2R8C6R8_9RHOB</name>
<dbReference type="PANTHER" id="PTHR43646:SF2">
    <property type="entry name" value="GLYCOSYLTRANSFERASE 2-LIKE DOMAIN-CONTAINING PROTEIN"/>
    <property type="match status" value="1"/>
</dbReference>
<proteinExistence type="predicted"/>
<comment type="subcellular location">
    <subcellularLocation>
        <location evidence="1">Cell membrane</location>
    </subcellularLocation>
</comment>
<evidence type="ECO:0000256" key="2">
    <source>
        <dbReference type="ARBA" id="ARBA00022475"/>
    </source>
</evidence>
<dbReference type="Proteomes" id="UP000244898">
    <property type="component" value="Unassembled WGS sequence"/>
</dbReference>
<dbReference type="AlphaFoldDB" id="A0A2R8C6R8"/>
<keyword evidence="3" id="KW-0328">Glycosyltransferase</keyword>
<evidence type="ECO:0000256" key="4">
    <source>
        <dbReference type="ARBA" id="ARBA00022679"/>
    </source>
</evidence>
<dbReference type="EMBL" id="ONZG01000003">
    <property type="protein sequence ID" value="SPJ28140.1"/>
    <property type="molecule type" value="Genomic_DNA"/>
</dbReference>
<dbReference type="Gene3D" id="3.90.550.10">
    <property type="entry name" value="Spore Coat Polysaccharide Biosynthesis Protein SpsA, Chain A"/>
    <property type="match status" value="1"/>
</dbReference>
<gene>
    <name evidence="7" type="ORF">TRM7615_01637</name>
</gene>
<protein>
    <recommendedName>
        <fullName evidence="6">Glycosyltransferase 2-like domain-containing protein</fullName>
    </recommendedName>
</protein>
<evidence type="ECO:0000256" key="1">
    <source>
        <dbReference type="ARBA" id="ARBA00004236"/>
    </source>
</evidence>
<feature type="domain" description="Glycosyltransferase 2-like" evidence="6">
    <location>
        <begin position="6"/>
        <end position="141"/>
    </location>
</feature>
<organism evidence="7 8">
    <name type="scientific">Falsiruegeria mediterranea M17</name>
    <dbReference type="NCBI Taxonomy" id="1200281"/>
    <lineage>
        <taxon>Bacteria</taxon>
        <taxon>Pseudomonadati</taxon>
        <taxon>Pseudomonadota</taxon>
        <taxon>Alphaproteobacteria</taxon>
        <taxon>Rhodobacterales</taxon>
        <taxon>Roseobacteraceae</taxon>
        <taxon>Falsiruegeria</taxon>
    </lineage>
</organism>
<reference evidence="8" key="1">
    <citation type="submission" date="2018-03" db="EMBL/GenBank/DDBJ databases">
        <authorList>
            <person name="Rodrigo-Torres L."/>
            <person name="Arahal R. D."/>
            <person name="Lucena T."/>
        </authorList>
    </citation>
    <scope>NUCLEOTIDE SEQUENCE [LARGE SCALE GENOMIC DNA]</scope>
    <source>
        <strain evidence="8">CECT 7615</strain>
    </source>
</reference>
<keyword evidence="2" id="KW-1003">Cell membrane</keyword>
<dbReference type="SUPFAM" id="SSF53448">
    <property type="entry name" value="Nucleotide-diphospho-sugar transferases"/>
    <property type="match status" value="1"/>
</dbReference>
<dbReference type="GO" id="GO:0005886">
    <property type="term" value="C:plasma membrane"/>
    <property type="evidence" value="ECO:0007669"/>
    <property type="project" value="UniProtKB-SubCell"/>
</dbReference>
<evidence type="ECO:0000313" key="8">
    <source>
        <dbReference type="Proteomes" id="UP000244898"/>
    </source>
</evidence>
<evidence type="ECO:0000256" key="5">
    <source>
        <dbReference type="ARBA" id="ARBA00023136"/>
    </source>
</evidence>
<dbReference type="GO" id="GO:0016757">
    <property type="term" value="F:glycosyltransferase activity"/>
    <property type="evidence" value="ECO:0007669"/>
    <property type="project" value="UniProtKB-KW"/>
</dbReference>
<sequence>MTWTVSIILPAHNEADYIDACARALLQSDPLPDGWRAQVIIVANGCSDDTGARASAHTSAAEARGWEWRVIELDQGSKPGALNAGDTAAVGDVRVYLDADVLMSPALLPQLIAGLDRPEPAYGGGSPVVSRGHSWITRTYGRFWVTLPFVAQGSPGFGVFAMNQAGRARWGDWSQIISDDTFARLNFAPAERIRVEAAYHWPLVEGFRNLVRVRRRQNEGVAQIAKLYPELLCNDDNAPMGVSGLFQRMLRHPVGFLVYATVALAVKTPLFRTTSDWVRGR</sequence>
<dbReference type="PANTHER" id="PTHR43646">
    <property type="entry name" value="GLYCOSYLTRANSFERASE"/>
    <property type="match status" value="1"/>
</dbReference>
<keyword evidence="8" id="KW-1185">Reference proteome</keyword>
<dbReference type="OrthoDB" id="9797391at2"/>
<evidence type="ECO:0000259" key="6">
    <source>
        <dbReference type="Pfam" id="PF00535"/>
    </source>
</evidence>
<accession>A0A2R8C6R8</accession>
<evidence type="ECO:0000313" key="7">
    <source>
        <dbReference type="EMBL" id="SPJ28140.1"/>
    </source>
</evidence>
<dbReference type="Pfam" id="PF00535">
    <property type="entry name" value="Glycos_transf_2"/>
    <property type="match status" value="1"/>
</dbReference>